<keyword evidence="1" id="KW-0479">Metal-binding</keyword>
<evidence type="ECO:0000259" key="3">
    <source>
        <dbReference type="PROSITE" id="PS50158"/>
    </source>
</evidence>
<dbReference type="GO" id="GO:0008270">
    <property type="term" value="F:zinc ion binding"/>
    <property type="evidence" value="ECO:0007669"/>
    <property type="project" value="UniProtKB-KW"/>
</dbReference>
<proteinExistence type="predicted"/>
<feature type="domain" description="CCHC-type" evidence="3">
    <location>
        <begin position="126"/>
        <end position="140"/>
    </location>
</feature>
<dbReference type="AlphaFoldDB" id="A0AAX6DY71"/>
<dbReference type="GO" id="GO:0003676">
    <property type="term" value="F:nucleic acid binding"/>
    <property type="evidence" value="ECO:0007669"/>
    <property type="project" value="InterPro"/>
</dbReference>
<comment type="caution">
    <text evidence="4">The sequence shown here is derived from an EMBL/GenBank/DDBJ whole genome shotgun (WGS) entry which is preliminary data.</text>
</comment>
<dbReference type="InterPro" id="IPR001878">
    <property type="entry name" value="Znf_CCHC"/>
</dbReference>
<dbReference type="PROSITE" id="PS50158">
    <property type="entry name" value="ZF_CCHC"/>
    <property type="match status" value="1"/>
</dbReference>
<evidence type="ECO:0000256" key="1">
    <source>
        <dbReference type="PROSITE-ProRule" id="PRU00047"/>
    </source>
</evidence>
<evidence type="ECO:0000313" key="4">
    <source>
        <dbReference type="EMBL" id="KAJ6796732.1"/>
    </source>
</evidence>
<organism evidence="4 5">
    <name type="scientific">Iris pallida</name>
    <name type="common">Sweet iris</name>
    <dbReference type="NCBI Taxonomy" id="29817"/>
    <lineage>
        <taxon>Eukaryota</taxon>
        <taxon>Viridiplantae</taxon>
        <taxon>Streptophyta</taxon>
        <taxon>Embryophyta</taxon>
        <taxon>Tracheophyta</taxon>
        <taxon>Spermatophyta</taxon>
        <taxon>Magnoliopsida</taxon>
        <taxon>Liliopsida</taxon>
        <taxon>Asparagales</taxon>
        <taxon>Iridaceae</taxon>
        <taxon>Iridoideae</taxon>
        <taxon>Irideae</taxon>
        <taxon>Iris</taxon>
    </lineage>
</organism>
<protein>
    <recommendedName>
        <fullName evidence="3">CCHC-type domain-containing protein</fullName>
    </recommendedName>
</protein>
<dbReference type="EMBL" id="JANAVB010041219">
    <property type="protein sequence ID" value="KAJ6796732.1"/>
    <property type="molecule type" value="Genomic_DNA"/>
</dbReference>
<evidence type="ECO:0000313" key="5">
    <source>
        <dbReference type="Proteomes" id="UP001140949"/>
    </source>
</evidence>
<keyword evidence="5" id="KW-1185">Reference proteome</keyword>
<reference evidence="4" key="2">
    <citation type="submission" date="2023-04" db="EMBL/GenBank/DDBJ databases">
        <authorList>
            <person name="Bruccoleri R.E."/>
            <person name="Oakeley E.J."/>
            <person name="Faust A.-M."/>
            <person name="Dessus-Babus S."/>
            <person name="Altorfer M."/>
            <person name="Burckhardt D."/>
            <person name="Oertli M."/>
            <person name="Naumann U."/>
            <person name="Petersen F."/>
            <person name="Wong J."/>
        </authorList>
    </citation>
    <scope>NUCLEOTIDE SEQUENCE</scope>
    <source>
        <strain evidence="4">GSM-AAB239-AS_SAM_17_03QT</strain>
        <tissue evidence="4">Leaf</tissue>
    </source>
</reference>
<name>A0AAX6DY71_IRIPA</name>
<accession>A0AAX6DY71</accession>
<feature type="region of interest" description="Disordered" evidence="2">
    <location>
        <begin position="14"/>
        <end position="43"/>
    </location>
</feature>
<keyword evidence="1" id="KW-0863">Zinc-finger</keyword>
<evidence type="ECO:0000256" key="2">
    <source>
        <dbReference type="SAM" id="MobiDB-lite"/>
    </source>
</evidence>
<reference evidence="4" key="1">
    <citation type="journal article" date="2023" name="GigaByte">
        <title>Genome assembly of the bearded iris, Iris pallida Lam.</title>
        <authorList>
            <person name="Bruccoleri R.E."/>
            <person name="Oakeley E.J."/>
            <person name="Faust A.M.E."/>
            <person name="Altorfer M."/>
            <person name="Dessus-Babus S."/>
            <person name="Burckhardt D."/>
            <person name="Oertli M."/>
            <person name="Naumann U."/>
            <person name="Petersen F."/>
            <person name="Wong J."/>
        </authorList>
    </citation>
    <scope>NUCLEOTIDE SEQUENCE</scope>
    <source>
        <strain evidence="4">GSM-AAB239-AS_SAM_17_03QT</strain>
    </source>
</reference>
<dbReference type="Gene3D" id="4.10.60.10">
    <property type="entry name" value="Zinc finger, CCHC-type"/>
    <property type="match status" value="1"/>
</dbReference>
<sequence>MFWTWIPLDFPPFSPSSSSTSHNRKSQTRRRWPDRSSPPSSMETKMVVQCSICKDESHVDDECPLPNSPCNFRGCNGTRKVRISTRPHSLNRRFLRCNAIFCKSFVWIYEETQGQKTLITSNREACYCCGDKSHFVRDCPVKNGASVECKSANCAGKLKIFTSKKPHSYGKKFFACNRPGCGYFQ</sequence>
<keyword evidence="1" id="KW-0862">Zinc</keyword>
<feature type="compositionally biased region" description="Basic residues" evidence="2">
    <location>
        <begin position="22"/>
        <end position="32"/>
    </location>
</feature>
<dbReference type="Proteomes" id="UP001140949">
    <property type="component" value="Unassembled WGS sequence"/>
</dbReference>
<dbReference type="SMART" id="SM00343">
    <property type="entry name" value="ZnF_C2HC"/>
    <property type="match status" value="2"/>
</dbReference>
<gene>
    <name evidence="4" type="ORF">M6B38_219985</name>
</gene>